<name>A0A8F5VP59_METHU</name>
<evidence type="ECO:0000313" key="2">
    <source>
        <dbReference type="Proteomes" id="UP000694228"/>
    </source>
</evidence>
<protein>
    <submittedName>
        <fullName evidence="1">UPF0058 family protein</fullName>
    </submittedName>
</protein>
<dbReference type="Pfam" id="PF01893">
    <property type="entry name" value="UPF0058"/>
    <property type="match status" value="1"/>
</dbReference>
<dbReference type="Proteomes" id="UP000694228">
    <property type="component" value="Chromosome"/>
</dbReference>
<accession>A0A8F5VP59</accession>
<gene>
    <name evidence="1" type="ORF">KSK55_00180</name>
</gene>
<dbReference type="AlphaFoldDB" id="A0A8F5VP59"/>
<sequence>MQKEELLHLHMLFIHVRKYYETITNEEIPTERYNTLHISPVHIHKNKKAHKEAILVLGEEIVDHIGRSRRC</sequence>
<dbReference type="PANTHER" id="PTHR42203">
    <property type="entry name" value="UPF0058 PROTEIN MJ1205"/>
    <property type="match status" value="1"/>
</dbReference>
<proteinExistence type="predicted"/>
<organism evidence="1 2">
    <name type="scientific">Methanospirillum hungatei</name>
    <dbReference type="NCBI Taxonomy" id="2203"/>
    <lineage>
        <taxon>Archaea</taxon>
        <taxon>Methanobacteriati</taxon>
        <taxon>Methanobacteriota</taxon>
        <taxon>Stenosarchaea group</taxon>
        <taxon>Methanomicrobia</taxon>
        <taxon>Methanomicrobiales</taxon>
        <taxon>Methanospirillaceae</taxon>
        <taxon>Methanospirillum</taxon>
    </lineage>
</organism>
<dbReference type="OrthoDB" id="280319at2157"/>
<dbReference type="InterPro" id="IPR002753">
    <property type="entry name" value="UPF0058"/>
</dbReference>
<reference evidence="1 2" key="1">
    <citation type="submission" date="2021-06" db="EMBL/GenBank/DDBJ databases">
        <title>Complete genome sequence of the secondary alcohol utilizing methanogen Methanospirillum hungatei strain GP1.</title>
        <authorList>
            <person name="Day L.A."/>
            <person name="Costa K.C."/>
        </authorList>
    </citation>
    <scope>NUCLEOTIDE SEQUENCE [LARGE SCALE GENOMIC DNA]</scope>
    <source>
        <strain evidence="1 2">GP1</strain>
    </source>
</reference>
<dbReference type="EMBL" id="CP077107">
    <property type="protein sequence ID" value="QXO94875.1"/>
    <property type="molecule type" value="Genomic_DNA"/>
</dbReference>
<dbReference type="PANTHER" id="PTHR42203:SF2">
    <property type="entry name" value="UPF0058 PROTEIN MJ1205"/>
    <property type="match status" value="1"/>
</dbReference>
<evidence type="ECO:0000313" key="1">
    <source>
        <dbReference type="EMBL" id="QXO94875.1"/>
    </source>
</evidence>